<dbReference type="GO" id="GO:0051959">
    <property type="term" value="F:dynein light intermediate chain binding"/>
    <property type="evidence" value="ECO:0007669"/>
    <property type="project" value="InterPro"/>
</dbReference>
<dbReference type="Proteomes" id="UP001159659">
    <property type="component" value="Unassembled WGS sequence"/>
</dbReference>
<reference evidence="2 4" key="1">
    <citation type="submission" date="2021-11" db="EMBL/GenBank/DDBJ databases">
        <authorList>
            <person name="Islam A."/>
            <person name="Islam S."/>
            <person name="Flora M.S."/>
            <person name="Rahman M."/>
            <person name="Ziaur R.M."/>
            <person name="Epstein J.H."/>
            <person name="Hassan M."/>
            <person name="Klassen M."/>
            <person name="Woodard K."/>
            <person name="Webb A."/>
            <person name="Webby R.J."/>
            <person name="El Zowalaty M.E."/>
        </authorList>
    </citation>
    <scope>NUCLEOTIDE SEQUENCE [LARGE SCALE GENOMIC DNA]</scope>
    <source>
        <strain evidence="2">Pf1</strain>
    </source>
</reference>
<dbReference type="PANTHER" id="PTHR45703">
    <property type="entry name" value="DYNEIN HEAVY CHAIN"/>
    <property type="match status" value="1"/>
</dbReference>
<dbReference type="GO" id="GO:0007018">
    <property type="term" value="P:microtubule-based movement"/>
    <property type="evidence" value="ECO:0007669"/>
    <property type="project" value="InterPro"/>
</dbReference>
<dbReference type="InterPro" id="IPR024317">
    <property type="entry name" value="Dynein_heavy_chain_D4_dom"/>
</dbReference>
<dbReference type="InterPro" id="IPR026983">
    <property type="entry name" value="DHC"/>
</dbReference>
<evidence type="ECO:0000313" key="5">
    <source>
        <dbReference type="Proteomes" id="UP001159659"/>
    </source>
</evidence>
<evidence type="ECO:0000259" key="1">
    <source>
        <dbReference type="Pfam" id="PF12780"/>
    </source>
</evidence>
<dbReference type="EMBL" id="CAKLBC010000692">
    <property type="protein sequence ID" value="CAH0487707.1"/>
    <property type="molecule type" value="Genomic_DNA"/>
</dbReference>
<sequence>MSVFQIKLTSNYTPDNFDDDLRVVLRRCGCEAEQICFICDESNVLDSAFLKRMNALLASGEVPGLFEDNEYTSFMHACREAVTSIKLKESSKLTFIKFKEVSKLTSIKL</sequence>
<proteinExistence type="predicted"/>
<evidence type="ECO:0000313" key="3">
    <source>
        <dbReference type="EMBL" id="CAI5706666.1"/>
    </source>
</evidence>
<comment type="caution">
    <text evidence="3">The sequence shown here is derived from an EMBL/GenBank/DDBJ whole genome shotgun (WGS) entry which is preliminary data.</text>
</comment>
<feature type="domain" description="Dynein heavy chain AAA module D4" evidence="1">
    <location>
        <begin position="1"/>
        <end position="99"/>
    </location>
</feature>
<name>A0AAV0SRX8_9STRA</name>
<evidence type="ECO:0000313" key="4">
    <source>
        <dbReference type="Proteomes" id="UP001157938"/>
    </source>
</evidence>
<gene>
    <name evidence="2" type="ORF">PFR001_LOCUS3239</name>
    <name evidence="3" type="ORF">PFR002_LOCUS1142</name>
</gene>
<organism evidence="3 5">
    <name type="scientific">Peronospora farinosa</name>
    <dbReference type="NCBI Taxonomy" id="134698"/>
    <lineage>
        <taxon>Eukaryota</taxon>
        <taxon>Sar</taxon>
        <taxon>Stramenopiles</taxon>
        <taxon>Oomycota</taxon>
        <taxon>Peronosporomycetes</taxon>
        <taxon>Peronosporales</taxon>
        <taxon>Peronosporaceae</taxon>
        <taxon>Peronospora</taxon>
    </lineage>
</organism>
<reference evidence="3" key="2">
    <citation type="submission" date="2022-12" db="EMBL/GenBank/DDBJ databases">
        <authorList>
            <person name="Webb A."/>
        </authorList>
    </citation>
    <scope>NUCLEOTIDE SEQUENCE</scope>
    <source>
        <strain evidence="3">Pf2</strain>
    </source>
</reference>
<dbReference type="InterPro" id="IPR027417">
    <property type="entry name" value="P-loop_NTPase"/>
</dbReference>
<dbReference type="Pfam" id="PF12780">
    <property type="entry name" value="AAA_8"/>
    <property type="match status" value="1"/>
</dbReference>
<dbReference type="PANTHER" id="PTHR45703:SF36">
    <property type="entry name" value="DYNEIN HEAVY CHAIN, CYTOPLASMIC"/>
    <property type="match status" value="1"/>
</dbReference>
<protein>
    <recommendedName>
        <fullName evidence="1">Dynein heavy chain AAA module D4 domain-containing protein</fullName>
    </recommendedName>
</protein>
<dbReference type="Gene3D" id="3.40.50.300">
    <property type="entry name" value="P-loop containing nucleotide triphosphate hydrolases"/>
    <property type="match status" value="1"/>
</dbReference>
<dbReference type="GO" id="GO:0045505">
    <property type="term" value="F:dynein intermediate chain binding"/>
    <property type="evidence" value="ECO:0007669"/>
    <property type="project" value="InterPro"/>
</dbReference>
<dbReference type="EMBL" id="CANTFK010000109">
    <property type="protein sequence ID" value="CAI5706666.1"/>
    <property type="molecule type" value="Genomic_DNA"/>
</dbReference>
<dbReference type="AlphaFoldDB" id="A0AAV0SRX8"/>
<dbReference type="Proteomes" id="UP001157938">
    <property type="component" value="Unassembled WGS sequence"/>
</dbReference>
<accession>A0AAV0SRX8</accession>
<dbReference type="GO" id="GO:0030286">
    <property type="term" value="C:dynein complex"/>
    <property type="evidence" value="ECO:0007669"/>
    <property type="project" value="InterPro"/>
</dbReference>
<keyword evidence="4" id="KW-1185">Reference proteome</keyword>
<evidence type="ECO:0000313" key="2">
    <source>
        <dbReference type="EMBL" id="CAH0487707.1"/>
    </source>
</evidence>